<feature type="domain" description="HAMP" evidence="13">
    <location>
        <begin position="332"/>
        <end position="386"/>
    </location>
</feature>
<keyword evidence="4" id="KW-0808">Transferase</keyword>
<gene>
    <name evidence="14" type="ORF">BN578_02016</name>
</gene>
<evidence type="ECO:0000313" key="15">
    <source>
        <dbReference type="Proteomes" id="UP000018168"/>
    </source>
</evidence>
<name>R6MYZ7_9FIRM</name>
<keyword evidence="10" id="KW-0902">Two-component regulatory system</keyword>
<dbReference type="Proteomes" id="UP000018168">
    <property type="component" value="Unassembled WGS sequence"/>
</dbReference>
<evidence type="ECO:0000256" key="2">
    <source>
        <dbReference type="ARBA" id="ARBA00022475"/>
    </source>
</evidence>
<evidence type="ECO:0000256" key="8">
    <source>
        <dbReference type="ARBA" id="ARBA00022840"/>
    </source>
</evidence>
<evidence type="ECO:0000256" key="3">
    <source>
        <dbReference type="ARBA" id="ARBA00022553"/>
    </source>
</evidence>
<dbReference type="CDD" id="cd06225">
    <property type="entry name" value="HAMP"/>
    <property type="match status" value="1"/>
</dbReference>
<dbReference type="PROSITE" id="PS50885">
    <property type="entry name" value="HAMP"/>
    <property type="match status" value="1"/>
</dbReference>
<dbReference type="GO" id="GO:0000155">
    <property type="term" value="F:phosphorelay sensor kinase activity"/>
    <property type="evidence" value="ECO:0007669"/>
    <property type="project" value="InterPro"/>
</dbReference>
<evidence type="ECO:0000256" key="6">
    <source>
        <dbReference type="ARBA" id="ARBA00022741"/>
    </source>
</evidence>
<dbReference type="EMBL" id="CBEP010000033">
    <property type="protein sequence ID" value="CDC04020.1"/>
    <property type="molecule type" value="Genomic_DNA"/>
</dbReference>
<dbReference type="InterPro" id="IPR003594">
    <property type="entry name" value="HATPase_dom"/>
</dbReference>
<dbReference type="AlphaFoldDB" id="R6MYZ7"/>
<evidence type="ECO:0000259" key="13">
    <source>
        <dbReference type="PROSITE" id="PS50885"/>
    </source>
</evidence>
<evidence type="ECO:0000256" key="5">
    <source>
        <dbReference type="ARBA" id="ARBA00022692"/>
    </source>
</evidence>
<evidence type="ECO:0000313" key="14">
    <source>
        <dbReference type="EMBL" id="CDC04020.1"/>
    </source>
</evidence>
<dbReference type="Gene3D" id="3.30.565.10">
    <property type="entry name" value="Histidine kinase-like ATPase, C-terminal domain"/>
    <property type="match status" value="1"/>
</dbReference>
<evidence type="ECO:0000256" key="10">
    <source>
        <dbReference type="ARBA" id="ARBA00023012"/>
    </source>
</evidence>
<evidence type="ECO:0000256" key="9">
    <source>
        <dbReference type="ARBA" id="ARBA00022989"/>
    </source>
</evidence>
<feature type="transmembrane region" description="Helical" evidence="12">
    <location>
        <begin position="311"/>
        <end position="330"/>
    </location>
</feature>
<keyword evidence="11 12" id="KW-0472">Membrane</keyword>
<dbReference type="GO" id="GO:0005524">
    <property type="term" value="F:ATP binding"/>
    <property type="evidence" value="ECO:0007669"/>
    <property type="project" value="UniProtKB-KW"/>
</dbReference>
<dbReference type="SMART" id="SM00304">
    <property type="entry name" value="HAMP"/>
    <property type="match status" value="1"/>
</dbReference>
<accession>R6MYZ7</accession>
<reference evidence="14" key="1">
    <citation type="submission" date="2012-11" db="EMBL/GenBank/DDBJ databases">
        <title>Dependencies among metagenomic species, viruses, plasmids and units of genetic variation.</title>
        <authorList>
            <person name="Nielsen H.B."/>
            <person name="Almeida M."/>
            <person name="Juncker A.S."/>
            <person name="Rasmussen S."/>
            <person name="Li J."/>
            <person name="Sunagawa S."/>
            <person name="Plichta D."/>
            <person name="Gautier L."/>
            <person name="Le Chatelier E."/>
            <person name="Peletier E."/>
            <person name="Bonde I."/>
            <person name="Nielsen T."/>
            <person name="Manichanh C."/>
            <person name="Arumugam M."/>
            <person name="Batto J."/>
            <person name="Santos M.B.Q.D."/>
            <person name="Blom N."/>
            <person name="Borruel N."/>
            <person name="Burgdorf K.S."/>
            <person name="Boumezbeur F."/>
            <person name="Casellas F."/>
            <person name="Dore J."/>
            <person name="Guarner F."/>
            <person name="Hansen T."/>
            <person name="Hildebrand F."/>
            <person name="Kaas R.S."/>
            <person name="Kennedy S."/>
            <person name="Kristiansen K."/>
            <person name="Kultima J.R."/>
            <person name="Leonard P."/>
            <person name="Levenez F."/>
            <person name="Lund O."/>
            <person name="Moumen B."/>
            <person name="Le Paslier D."/>
            <person name="Pons N."/>
            <person name="Pedersen O."/>
            <person name="Prifti E."/>
            <person name="Qin J."/>
            <person name="Raes J."/>
            <person name="Tap J."/>
            <person name="Tims S."/>
            <person name="Ussery D.W."/>
            <person name="Yamada T."/>
            <person name="MetaHit consortium"/>
            <person name="Renault P."/>
            <person name="Sicheritz-Ponten T."/>
            <person name="Bork P."/>
            <person name="Wang J."/>
            <person name="Brunak S."/>
            <person name="Ehrlich S.D."/>
        </authorList>
    </citation>
    <scope>NUCLEOTIDE SEQUENCE [LARGE SCALE GENOMIC DNA]</scope>
</reference>
<dbReference type="PANTHER" id="PTHR34220:SF11">
    <property type="entry name" value="SENSOR PROTEIN KINASE HPTS"/>
    <property type="match status" value="1"/>
</dbReference>
<comment type="subcellular location">
    <subcellularLocation>
        <location evidence="1">Cell membrane</location>
        <topology evidence="1">Multi-pass membrane protein</topology>
    </subcellularLocation>
</comment>
<evidence type="ECO:0000256" key="4">
    <source>
        <dbReference type="ARBA" id="ARBA00022679"/>
    </source>
</evidence>
<dbReference type="InterPro" id="IPR050640">
    <property type="entry name" value="Bact_2-comp_sensor_kinase"/>
</dbReference>
<keyword evidence="6" id="KW-0547">Nucleotide-binding</keyword>
<dbReference type="SUPFAM" id="SSF55874">
    <property type="entry name" value="ATPase domain of HSP90 chaperone/DNA topoisomerase II/histidine kinase"/>
    <property type="match status" value="1"/>
</dbReference>
<keyword evidence="5 12" id="KW-0812">Transmembrane</keyword>
<sequence>MRIVTNSLQFRLISAFCLISILPLVFINLMSYYNTTGIVQENTDELAEVNLVQTDKSVRSTLAAYEDLLFQLYTGDDIVNDVDELNAGGNEALAVNQLRRTLRGIANIKDSIQCITIITESGDIIFYDKPTASSIKNSWLDTMNLTPEELYDKISNENSTQYITTRYASSFSAKPYYLFHLAHRIVDYNSIHRQLGVIIISIDERLLHEVCNQNSVDGDDTLPGNVNFIVDDEGRLVTFPVQRSIENTVLPIPESENGWRESYGELIEGSGLMDGDNFAIHSLRDDLLGWSFVNVSDQSVVFRQIEAQRNLMLLAVFLSVAFLIAVIILVTRHMTGSIKNIVAAMKKAGAGDLAVRVRRDRKMPSEMETITDQFNRMMGQMNKLVEEVKMVSARQKDAEITALEAQINPHFLYNTLDTINWMAINADQYEISSAIGALARILRYGIDKSNSIVTLREEMEWLQQYIFLQQTRLKNTFSYELDVPKELLDCKIHKLLFQPFVENAILHGFEGVRRHHILVVKVQKRQNGFLQIIVKDNGKGIQENKIQEIKSRLLDSGEKDHIGMNNAIERLRMYYGEEARFDIKSQVGEGTVVIIEIPGK</sequence>
<dbReference type="PANTHER" id="PTHR34220">
    <property type="entry name" value="SENSOR HISTIDINE KINASE YPDA"/>
    <property type="match status" value="1"/>
</dbReference>
<keyword evidence="2" id="KW-1003">Cell membrane</keyword>
<dbReference type="InterPro" id="IPR010559">
    <property type="entry name" value="Sig_transdc_His_kin_internal"/>
</dbReference>
<proteinExistence type="predicted"/>
<keyword evidence="9 12" id="KW-1133">Transmembrane helix</keyword>
<dbReference type="InterPro" id="IPR003660">
    <property type="entry name" value="HAMP_dom"/>
</dbReference>
<evidence type="ECO:0000256" key="7">
    <source>
        <dbReference type="ARBA" id="ARBA00022777"/>
    </source>
</evidence>
<evidence type="ECO:0000256" key="11">
    <source>
        <dbReference type="ARBA" id="ARBA00023136"/>
    </source>
</evidence>
<dbReference type="InterPro" id="IPR036890">
    <property type="entry name" value="HATPase_C_sf"/>
</dbReference>
<evidence type="ECO:0000256" key="1">
    <source>
        <dbReference type="ARBA" id="ARBA00004651"/>
    </source>
</evidence>
<dbReference type="GO" id="GO:0005886">
    <property type="term" value="C:plasma membrane"/>
    <property type="evidence" value="ECO:0007669"/>
    <property type="project" value="UniProtKB-SubCell"/>
</dbReference>
<comment type="caution">
    <text evidence="14">The sequence shown here is derived from an EMBL/GenBank/DDBJ whole genome shotgun (WGS) entry which is preliminary data.</text>
</comment>
<dbReference type="Gene3D" id="6.10.340.10">
    <property type="match status" value="1"/>
</dbReference>
<keyword evidence="3" id="KW-0597">Phosphoprotein</keyword>
<protein>
    <submittedName>
        <fullName evidence="14">HAMP domain protein</fullName>
    </submittedName>
</protein>
<dbReference type="Pfam" id="PF02743">
    <property type="entry name" value="dCache_1"/>
    <property type="match status" value="1"/>
</dbReference>
<dbReference type="Pfam" id="PF02518">
    <property type="entry name" value="HATPase_c"/>
    <property type="match status" value="1"/>
</dbReference>
<dbReference type="Pfam" id="PF06580">
    <property type="entry name" value="His_kinase"/>
    <property type="match status" value="1"/>
</dbReference>
<feature type="transmembrane region" description="Helical" evidence="12">
    <location>
        <begin position="12"/>
        <end position="33"/>
    </location>
</feature>
<organism evidence="14 15">
    <name type="scientific">[Clostridium] leptum CAG:27</name>
    <dbReference type="NCBI Taxonomy" id="1263068"/>
    <lineage>
        <taxon>Bacteria</taxon>
        <taxon>Bacillati</taxon>
        <taxon>Bacillota</taxon>
        <taxon>Clostridia</taxon>
        <taxon>Eubacteriales</taxon>
        <taxon>Oscillospiraceae</taxon>
        <taxon>Oscillospiraceae incertae sedis</taxon>
    </lineage>
</organism>
<keyword evidence="7" id="KW-0418">Kinase</keyword>
<keyword evidence="8" id="KW-0067">ATP-binding</keyword>
<dbReference type="InterPro" id="IPR033479">
    <property type="entry name" value="dCache_1"/>
</dbReference>
<evidence type="ECO:0000256" key="12">
    <source>
        <dbReference type="SAM" id="Phobius"/>
    </source>
</evidence>